<dbReference type="AlphaFoldDB" id="A0A0E9V2I7"/>
<keyword evidence="1" id="KW-1133">Transmembrane helix</keyword>
<proteinExistence type="predicted"/>
<name>A0A0E9V2I7_ANGAN</name>
<reference evidence="2" key="2">
    <citation type="journal article" date="2015" name="Fish Shellfish Immunol.">
        <title>Early steps in the European eel (Anguilla anguilla)-Vibrio vulnificus interaction in the gills: Role of the RtxA13 toxin.</title>
        <authorList>
            <person name="Callol A."/>
            <person name="Pajuelo D."/>
            <person name="Ebbesson L."/>
            <person name="Teles M."/>
            <person name="MacKenzie S."/>
            <person name="Amaro C."/>
        </authorList>
    </citation>
    <scope>NUCLEOTIDE SEQUENCE</scope>
</reference>
<reference evidence="2" key="1">
    <citation type="submission" date="2014-11" db="EMBL/GenBank/DDBJ databases">
        <authorList>
            <person name="Amaro Gonzalez C."/>
        </authorList>
    </citation>
    <scope>NUCLEOTIDE SEQUENCE</scope>
</reference>
<accession>A0A0E9V2I7</accession>
<organism evidence="2">
    <name type="scientific">Anguilla anguilla</name>
    <name type="common">European freshwater eel</name>
    <name type="synonym">Muraena anguilla</name>
    <dbReference type="NCBI Taxonomy" id="7936"/>
    <lineage>
        <taxon>Eukaryota</taxon>
        <taxon>Metazoa</taxon>
        <taxon>Chordata</taxon>
        <taxon>Craniata</taxon>
        <taxon>Vertebrata</taxon>
        <taxon>Euteleostomi</taxon>
        <taxon>Actinopterygii</taxon>
        <taxon>Neopterygii</taxon>
        <taxon>Teleostei</taxon>
        <taxon>Anguilliformes</taxon>
        <taxon>Anguillidae</taxon>
        <taxon>Anguilla</taxon>
    </lineage>
</organism>
<keyword evidence="1" id="KW-0472">Membrane</keyword>
<dbReference type="EMBL" id="GBXM01036912">
    <property type="protein sequence ID" value="JAH71665.1"/>
    <property type="molecule type" value="Transcribed_RNA"/>
</dbReference>
<keyword evidence="1" id="KW-0812">Transmembrane</keyword>
<evidence type="ECO:0000256" key="1">
    <source>
        <dbReference type="SAM" id="Phobius"/>
    </source>
</evidence>
<evidence type="ECO:0000313" key="2">
    <source>
        <dbReference type="EMBL" id="JAH71665.1"/>
    </source>
</evidence>
<feature type="transmembrane region" description="Helical" evidence="1">
    <location>
        <begin position="23"/>
        <end position="39"/>
    </location>
</feature>
<protein>
    <submittedName>
        <fullName evidence="2">Uncharacterized protein</fullName>
    </submittedName>
</protein>
<sequence length="41" mass="4747">MSAIPLHLHFHCAKKMIPAIPHFYKTWMAIVLLVIFIVFPA</sequence>